<accession>A0A1H7V1C0</accession>
<sequence>MASGPGAGGPPKKRDSSTWASRACAPLMRPSRSSLPRMTSARVRSVSGLGERGRAAPQPRLAHGLLKGVLHLGPIHAFVPVEARTLGDEHGVHHVRGHRAEGHPGQAHAGLPPRRVRLLGPLGHERGGARILRSSQRMNSSHPPSAQSLQPAPECFYPPRRALEGGCFVFCVRTVGARAEGGREAIGVGVCAPARGPCPEDGRTPRGGPGSRPKPGRQSGLDAGILSGLGA</sequence>
<organism evidence="2 3">
    <name type="scientific">Stigmatella aurantiaca</name>
    <dbReference type="NCBI Taxonomy" id="41"/>
    <lineage>
        <taxon>Bacteria</taxon>
        <taxon>Pseudomonadati</taxon>
        <taxon>Myxococcota</taxon>
        <taxon>Myxococcia</taxon>
        <taxon>Myxococcales</taxon>
        <taxon>Cystobacterineae</taxon>
        <taxon>Archangiaceae</taxon>
        <taxon>Stigmatella</taxon>
    </lineage>
</organism>
<feature type="region of interest" description="Disordered" evidence="1">
    <location>
        <begin position="1"/>
        <end position="56"/>
    </location>
</feature>
<proteinExistence type="predicted"/>
<feature type="compositionally biased region" description="Low complexity" evidence="1">
    <location>
        <begin position="211"/>
        <end position="220"/>
    </location>
</feature>
<dbReference type="EMBL" id="FOAP01000010">
    <property type="protein sequence ID" value="SEM02829.1"/>
    <property type="molecule type" value="Genomic_DNA"/>
</dbReference>
<evidence type="ECO:0000313" key="2">
    <source>
        <dbReference type="EMBL" id="SEM02829.1"/>
    </source>
</evidence>
<name>A0A1H7V1C0_STIAU</name>
<evidence type="ECO:0000313" key="3">
    <source>
        <dbReference type="Proteomes" id="UP000182719"/>
    </source>
</evidence>
<feature type="region of interest" description="Disordered" evidence="1">
    <location>
        <begin position="189"/>
        <end position="231"/>
    </location>
</feature>
<reference evidence="3" key="1">
    <citation type="submission" date="2016-10" db="EMBL/GenBank/DDBJ databases">
        <authorList>
            <person name="Varghese N."/>
            <person name="Submissions S."/>
        </authorList>
    </citation>
    <scope>NUCLEOTIDE SEQUENCE [LARGE SCALE GENOMIC DNA]</scope>
    <source>
        <strain evidence="3">DSM 17044</strain>
    </source>
</reference>
<evidence type="ECO:0000256" key="1">
    <source>
        <dbReference type="SAM" id="MobiDB-lite"/>
    </source>
</evidence>
<gene>
    <name evidence="2" type="ORF">SAMN05444354_110290</name>
</gene>
<dbReference type="Proteomes" id="UP000182719">
    <property type="component" value="Unassembled WGS sequence"/>
</dbReference>
<protein>
    <submittedName>
        <fullName evidence="2">Uncharacterized protein</fullName>
    </submittedName>
</protein>
<dbReference type="AlphaFoldDB" id="A0A1H7V1C0"/>
<keyword evidence="3" id="KW-1185">Reference proteome</keyword>